<protein>
    <recommendedName>
        <fullName evidence="3">Ada DNA repair metal-binding domain-containing protein</fullName>
    </recommendedName>
</protein>
<dbReference type="EMBL" id="MFLF01000013">
    <property type="protein sequence ID" value="OGG59659.1"/>
    <property type="molecule type" value="Genomic_DNA"/>
</dbReference>
<dbReference type="Proteomes" id="UP000178794">
    <property type="component" value="Unassembled WGS sequence"/>
</dbReference>
<name>A0A1F6DE06_9BACT</name>
<organism evidence="1 2">
    <name type="scientific">Candidatus Kaiserbacteria bacterium RIFCSPHIGHO2_02_FULL_50_50</name>
    <dbReference type="NCBI Taxonomy" id="1798492"/>
    <lineage>
        <taxon>Bacteria</taxon>
        <taxon>Candidatus Kaiseribacteriota</taxon>
    </lineage>
</organism>
<dbReference type="InterPro" id="IPR035451">
    <property type="entry name" value="Ada-like_dom_sf"/>
</dbReference>
<dbReference type="STRING" id="1798492.A3C89_00390"/>
<dbReference type="AlphaFoldDB" id="A0A1F6DE06"/>
<dbReference type="Gene3D" id="3.40.10.10">
    <property type="entry name" value="DNA Methylphosphotriester Repair Domain"/>
    <property type="match status" value="1"/>
</dbReference>
<gene>
    <name evidence="1" type="ORF">A3C89_00390</name>
</gene>
<proteinExistence type="predicted"/>
<sequence>MIAVGIIAFEIGRFSVRQEIQAAPALVFQTSTKSATTSTFVEKGVVARDTPDTSGLPYVGAKSGRVYYPATCASATRIAVANRVYFASVAEAVAAGRTPSAQCK</sequence>
<reference evidence="1 2" key="1">
    <citation type="journal article" date="2016" name="Nat. Commun.">
        <title>Thousands of microbial genomes shed light on interconnected biogeochemical processes in an aquifer system.</title>
        <authorList>
            <person name="Anantharaman K."/>
            <person name="Brown C.T."/>
            <person name="Hug L.A."/>
            <person name="Sharon I."/>
            <person name="Castelle C.J."/>
            <person name="Probst A.J."/>
            <person name="Thomas B.C."/>
            <person name="Singh A."/>
            <person name="Wilkins M.J."/>
            <person name="Karaoz U."/>
            <person name="Brodie E.L."/>
            <person name="Williams K.H."/>
            <person name="Hubbard S.S."/>
            <person name="Banfield J.F."/>
        </authorList>
    </citation>
    <scope>NUCLEOTIDE SEQUENCE [LARGE SCALE GENOMIC DNA]</scope>
</reference>
<comment type="caution">
    <text evidence="1">The sequence shown here is derived from an EMBL/GenBank/DDBJ whole genome shotgun (WGS) entry which is preliminary data.</text>
</comment>
<evidence type="ECO:0008006" key="3">
    <source>
        <dbReference type="Google" id="ProtNLM"/>
    </source>
</evidence>
<evidence type="ECO:0000313" key="1">
    <source>
        <dbReference type="EMBL" id="OGG59659.1"/>
    </source>
</evidence>
<evidence type="ECO:0000313" key="2">
    <source>
        <dbReference type="Proteomes" id="UP000178794"/>
    </source>
</evidence>
<dbReference type="SUPFAM" id="SSF57884">
    <property type="entry name" value="Ada DNA repair protein, N-terminal domain (N-Ada 10)"/>
    <property type="match status" value="1"/>
</dbReference>
<accession>A0A1F6DE06</accession>